<dbReference type="CDD" id="cd01662">
    <property type="entry name" value="Ubiquinol_Oxidase_I"/>
    <property type="match status" value="1"/>
</dbReference>
<dbReference type="PANTHER" id="PTHR10422:SF44">
    <property type="entry name" value="CYTOCHROME C OXIDASE SUBUNIT 1"/>
    <property type="match status" value="1"/>
</dbReference>
<feature type="transmembrane region" description="Helical" evidence="3">
    <location>
        <begin position="153"/>
        <end position="179"/>
    </location>
</feature>
<dbReference type="EMBL" id="JBHSNO010000005">
    <property type="protein sequence ID" value="MFC5588561.1"/>
    <property type="molecule type" value="Genomic_DNA"/>
</dbReference>
<feature type="transmembrane region" description="Helical" evidence="3">
    <location>
        <begin position="308"/>
        <end position="332"/>
    </location>
</feature>
<dbReference type="RefSeq" id="WP_381431956.1">
    <property type="nucleotide sequence ID" value="NZ_JBHSNO010000005.1"/>
</dbReference>
<keyword evidence="3" id="KW-1133">Transmembrane helix</keyword>
<proteinExistence type="predicted"/>
<organism evidence="5 6">
    <name type="scientific">Sporosarcina soli</name>
    <dbReference type="NCBI Taxonomy" id="334736"/>
    <lineage>
        <taxon>Bacteria</taxon>
        <taxon>Bacillati</taxon>
        <taxon>Bacillota</taxon>
        <taxon>Bacilli</taxon>
        <taxon>Bacillales</taxon>
        <taxon>Caryophanaceae</taxon>
        <taxon>Sporosarcina</taxon>
    </lineage>
</organism>
<reference evidence="6" key="1">
    <citation type="journal article" date="2019" name="Int. J. Syst. Evol. Microbiol.">
        <title>The Global Catalogue of Microorganisms (GCM) 10K type strain sequencing project: providing services to taxonomists for standard genome sequencing and annotation.</title>
        <authorList>
            <consortium name="The Broad Institute Genomics Platform"/>
            <consortium name="The Broad Institute Genome Sequencing Center for Infectious Disease"/>
            <person name="Wu L."/>
            <person name="Ma J."/>
        </authorList>
    </citation>
    <scope>NUCLEOTIDE SEQUENCE [LARGE SCALE GENOMIC DNA]</scope>
    <source>
        <strain evidence="6">CGMCC 4.1434</strain>
    </source>
</reference>
<comment type="caution">
    <text evidence="5">The sequence shown here is derived from an EMBL/GenBank/DDBJ whole genome shotgun (WGS) entry which is preliminary data.</text>
</comment>
<dbReference type="InterPro" id="IPR000883">
    <property type="entry name" value="Cyt_C_Oxase_1"/>
</dbReference>
<protein>
    <submittedName>
        <fullName evidence="5">Cytochrome c oxidase subunit I</fullName>
    </submittedName>
</protein>
<dbReference type="PROSITE" id="PS50855">
    <property type="entry name" value="COX1"/>
    <property type="match status" value="1"/>
</dbReference>
<feature type="transmembrane region" description="Helical" evidence="3">
    <location>
        <begin position="579"/>
        <end position="600"/>
    </location>
</feature>
<dbReference type="PANTHER" id="PTHR10422">
    <property type="entry name" value="CYTOCHROME C OXIDASE SUBUNIT 1"/>
    <property type="match status" value="1"/>
</dbReference>
<feature type="transmembrane region" description="Helical" evidence="3">
    <location>
        <begin position="28"/>
        <end position="48"/>
    </location>
</feature>
<keyword evidence="2" id="KW-0249">Electron transport</keyword>
<feature type="transmembrane region" description="Helical" evidence="3">
    <location>
        <begin position="384"/>
        <end position="404"/>
    </location>
</feature>
<feature type="domain" description="Cytochrome oxidase subunit I profile" evidence="4">
    <location>
        <begin position="11"/>
        <end position="522"/>
    </location>
</feature>
<evidence type="ECO:0000256" key="1">
    <source>
        <dbReference type="ARBA" id="ARBA00022660"/>
    </source>
</evidence>
<sequence length="624" mass="69453">MSSVAQKRGFGATVYDWMTSVDHKKVGIMYLFGGLFFFILGGIEAMLIRLQLLTPNNDLVSAGLFNELITMHGTTMIFLAAMPILFGFMNYIMPLQIGARDVAFPFLNSLGLWLFIFGGIFLNLSWFFGHVPDSGWTSYTSLAISSEGHGMDFYAIGLQIAGAGTLIAGINFLVTIINMRAPGMTYMRMPMFTWTTFVASALILFAFPPFTIGLFMLTFDRMFGANFFDHTMGGNTIIWEHIFWIMGHPEVYILILPAFGIFSEIFSVFARKRLFGYSAMVFATVLIGFLGFMVWAHHMFTVGLGPTANAIFAVATMAIAVPTGVKIFNWLLTIWGGSIKVTTPMLYALGFIPSFVMGGVTGVMQGAAPLDYQLHDSYFIVAHFHYVIVGGVVLAIFAGLHYWWPKMFGTMLSEKLGKVTFAFFFIGFHLTFLIQHWLGFWGMPRRVWTYMDGQGWNAANSISTIGALMMGVGFTVLVINIIITTVKNVRVSNDPWEDGRTLEWAISSPPPFYNYPQTPLVRGLDTVWIEKMEGNKSGFTPSEPVVDIHMPNGSIIPFFMSLGLFIAGFGAMYRAETTWGLTVLILGLLLTFIAMSLRSVKDDLGYYVKKEDVLRDLKSKGGSN</sequence>
<evidence type="ECO:0000313" key="6">
    <source>
        <dbReference type="Proteomes" id="UP001596109"/>
    </source>
</evidence>
<feature type="transmembrane region" description="Helical" evidence="3">
    <location>
        <begin position="458"/>
        <end position="483"/>
    </location>
</feature>
<accession>A0ABW0TIK4</accession>
<dbReference type="InterPro" id="IPR023616">
    <property type="entry name" value="Cyt_c_oxase-like_su1_dom"/>
</dbReference>
<feature type="transmembrane region" description="Helical" evidence="3">
    <location>
        <begin position="68"/>
        <end position="92"/>
    </location>
</feature>
<feature type="transmembrane region" description="Helical" evidence="3">
    <location>
        <begin position="416"/>
        <end position="438"/>
    </location>
</feature>
<keyword evidence="1" id="KW-0679">Respiratory chain</keyword>
<evidence type="ECO:0000313" key="5">
    <source>
        <dbReference type="EMBL" id="MFC5588561.1"/>
    </source>
</evidence>
<dbReference type="Pfam" id="PF00115">
    <property type="entry name" value="COX1"/>
    <property type="match status" value="1"/>
</dbReference>
<dbReference type="Gene3D" id="1.10.287.70">
    <property type="match status" value="1"/>
</dbReference>
<dbReference type="SUPFAM" id="SSF81442">
    <property type="entry name" value="Cytochrome c oxidase subunit I-like"/>
    <property type="match status" value="1"/>
</dbReference>
<evidence type="ECO:0000256" key="2">
    <source>
        <dbReference type="ARBA" id="ARBA00022982"/>
    </source>
</evidence>
<dbReference type="Proteomes" id="UP001596109">
    <property type="component" value="Unassembled WGS sequence"/>
</dbReference>
<dbReference type="Gene3D" id="1.20.210.10">
    <property type="entry name" value="Cytochrome c oxidase-like, subunit I domain"/>
    <property type="match status" value="1"/>
</dbReference>
<evidence type="ECO:0000259" key="4">
    <source>
        <dbReference type="PROSITE" id="PS50855"/>
    </source>
</evidence>
<keyword evidence="1" id="KW-0813">Transport</keyword>
<name>A0ABW0TIK4_9BACL</name>
<dbReference type="PRINTS" id="PR01165">
    <property type="entry name" value="CYCOXIDASEI"/>
</dbReference>
<feature type="transmembrane region" description="Helical" evidence="3">
    <location>
        <begin position="274"/>
        <end position="296"/>
    </location>
</feature>
<feature type="transmembrane region" description="Helical" evidence="3">
    <location>
        <begin position="344"/>
        <end position="364"/>
    </location>
</feature>
<dbReference type="InterPro" id="IPR036927">
    <property type="entry name" value="Cyt_c_oxase-like_su1_sf"/>
</dbReference>
<feature type="transmembrane region" description="Helical" evidence="3">
    <location>
        <begin position="237"/>
        <end position="262"/>
    </location>
</feature>
<keyword evidence="6" id="KW-1185">Reference proteome</keyword>
<keyword evidence="3" id="KW-0472">Membrane</keyword>
<gene>
    <name evidence="5" type="ORF">ACFPRA_06670</name>
</gene>
<evidence type="ECO:0000256" key="3">
    <source>
        <dbReference type="SAM" id="Phobius"/>
    </source>
</evidence>
<feature type="transmembrane region" description="Helical" evidence="3">
    <location>
        <begin position="104"/>
        <end position="128"/>
    </location>
</feature>
<feature type="transmembrane region" description="Helical" evidence="3">
    <location>
        <begin position="555"/>
        <end position="573"/>
    </location>
</feature>
<feature type="transmembrane region" description="Helical" evidence="3">
    <location>
        <begin position="191"/>
        <end position="217"/>
    </location>
</feature>
<keyword evidence="3" id="KW-0812">Transmembrane</keyword>